<keyword evidence="7" id="KW-0560">Oxidoreductase</keyword>
<feature type="domain" description="Fe2OG dioxygenase" evidence="13">
    <location>
        <begin position="386"/>
        <end position="496"/>
    </location>
</feature>
<dbReference type="PANTHER" id="PTHR12117">
    <property type="entry name" value="HISTONE ACETYLTRANSFERASE COMPLEX"/>
    <property type="match status" value="1"/>
</dbReference>
<comment type="cofactor">
    <cofactor evidence="1">
        <name>L-ascorbate</name>
        <dbReference type="ChEBI" id="CHEBI:38290"/>
    </cofactor>
</comment>
<dbReference type="SUPFAM" id="SSF89360">
    <property type="entry name" value="HesB-like domain"/>
    <property type="match status" value="1"/>
</dbReference>
<dbReference type="GO" id="GO:0005506">
    <property type="term" value="F:iron ion binding"/>
    <property type="evidence" value="ECO:0007669"/>
    <property type="project" value="InterPro"/>
</dbReference>
<dbReference type="SMART" id="SM00702">
    <property type="entry name" value="P4Hc"/>
    <property type="match status" value="1"/>
</dbReference>
<dbReference type="InterPro" id="IPR005123">
    <property type="entry name" value="Oxoglu/Fe-dep_dioxygenase_dom"/>
</dbReference>
<evidence type="ECO:0000256" key="6">
    <source>
        <dbReference type="ARBA" id="ARBA00022964"/>
    </source>
</evidence>
<dbReference type="GO" id="GO:0051536">
    <property type="term" value="F:iron-sulfur cluster binding"/>
    <property type="evidence" value="ECO:0007669"/>
    <property type="project" value="InterPro"/>
</dbReference>
<dbReference type="Pfam" id="PF10637">
    <property type="entry name" value="Ofd1_CTDD"/>
    <property type="match status" value="1"/>
</dbReference>
<dbReference type="NCBIfam" id="TIGR00049">
    <property type="entry name" value="iron-sulfur cluster assembly accessory protein"/>
    <property type="match status" value="1"/>
</dbReference>
<dbReference type="FunFam" id="2.60.300.12:FF:000001">
    <property type="entry name" value="Iron-binding protein IscA"/>
    <property type="match status" value="1"/>
</dbReference>
<evidence type="ECO:0000313" key="14">
    <source>
        <dbReference type="EMBL" id="CAD7243528.1"/>
    </source>
</evidence>
<evidence type="ECO:0000256" key="5">
    <source>
        <dbReference type="ARBA" id="ARBA00022896"/>
    </source>
</evidence>
<sequence length="752" mass="85026">MAASLGTATVRAVAGRRLTATRAALVLTRAAVSQIKHLMEKRPDAIGLKVGVRQRGCSGLSYTLDYATQKEKFDEVVEQDGARVIIDAKAQLTLLGTEMDFMETELASEFVFNNPNVKGTCGRPFFSMDGGSSLSYSDEDSSSRDEIDGEEMGDASPESNPYFLSAGWNIQDRLRARLQASHRFSLAVQLRPVGSFVLPQNTWENEDYHLCHATKCRALLQRPKEENLEQSGTIARDVESNINHNLATTLFRVSHLRSAAMESCSDVNGGPNGVPSEVKGQPDGIGDLGSVLSVKRPKLAAYGFGGKFSLNSKYSEPILQQIRKCYEDRSDTAASLDDEKGCDGTEGFIEIRSPFTCHVLEDFLTINPQTLQYLEEECMTLVSKKKNNDLYSFHQSDDLKTIDSPDVLLCHDDELEGRRIAFVYYLVPEDWCSEDGGALDLFLVDDKGEPSKMVKSILPKRNQFMFFRVIPSSYHQVSEVTAKTKKRLSINGWFHGPPIKRPSPYVEPFPPRLLPCFIELELVQAWINPIYLDPEEQENIRTEFIESSNVELHKFLNQGKFKETEKALQATELQWILKGPYHRRHYHELVNVDDAPDILRQCLRLFKSEAMFLVLGQLTGLSLSPLIKESDSTDTEEEEWKSRCTQELRWWKQGNYTLVHDHDKERSTPGLDAILFLSCQDWKSHMGGYLSYVAEGEDEELLTVEPKQNCLALVYRDDETLRFSKYVNSTLNPLGFHSLNLVYYEEDPAPLT</sequence>
<evidence type="ECO:0000256" key="12">
    <source>
        <dbReference type="SAM" id="MobiDB-lite"/>
    </source>
</evidence>
<feature type="region of interest" description="Disordered" evidence="12">
    <location>
        <begin position="132"/>
        <end position="158"/>
    </location>
</feature>
<evidence type="ECO:0000259" key="13">
    <source>
        <dbReference type="PROSITE" id="PS51471"/>
    </source>
</evidence>
<comment type="similarity">
    <text evidence="3">Belongs to the TPA1 family.</text>
</comment>
<organism evidence="14">
    <name type="scientific">Darwinula stevensoni</name>
    <dbReference type="NCBI Taxonomy" id="69355"/>
    <lineage>
        <taxon>Eukaryota</taxon>
        <taxon>Metazoa</taxon>
        <taxon>Ecdysozoa</taxon>
        <taxon>Arthropoda</taxon>
        <taxon>Crustacea</taxon>
        <taxon>Oligostraca</taxon>
        <taxon>Ostracoda</taxon>
        <taxon>Podocopa</taxon>
        <taxon>Podocopida</taxon>
        <taxon>Darwinulocopina</taxon>
        <taxon>Darwinuloidea</taxon>
        <taxon>Darwinulidae</taxon>
        <taxon>Darwinula</taxon>
    </lineage>
</organism>
<dbReference type="GO" id="GO:0016226">
    <property type="term" value="P:iron-sulfur cluster assembly"/>
    <property type="evidence" value="ECO:0007669"/>
    <property type="project" value="InterPro"/>
</dbReference>
<dbReference type="Pfam" id="PF01521">
    <property type="entry name" value="Fe-S_biosyn"/>
    <property type="match status" value="1"/>
</dbReference>
<dbReference type="GO" id="GO:0031418">
    <property type="term" value="F:L-ascorbic acid binding"/>
    <property type="evidence" value="ECO:0007669"/>
    <property type="project" value="UniProtKB-KW"/>
</dbReference>
<dbReference type="Pfam" id="PF13661">
    <property type="entry name" value="2OG-FeII_Oxy_4"/>
    <property type="match status" value="1"/>
</dbReference>
<evidence type="ECO:0000256" key="7">
    <source>
        <dbReference type="ARBA" id="ARBA00023002"/>
    </source>
</evidence>
<gene>
    <name evidence="14" type="ORF">DSTB1V02_LOCUS3447</name>
</gene>
<keyword evidence="15" id="KW-1185">Reference proteome</keyword>
<evidence type="ECO:0000256" key="8">
    <source>
        <dbReference type="ARBA" id="ARBA00023004"/>
    </source>
</evidence>
<keyword evidence="8" id="KW-0408">Iron</keyword>
<dbReference type="InterPro" id="IPR051842">
    <property type="entry name" value="uS12_prolyl_hydroxylase"/>
</dbReference>
<evidence type="ECO:0000256" key="10">
    <source>
        <dbReference type="ARBA" id="ARBA00039743"/>
    </source>
</evidence>
<evidence type="ECO:0000256" key="4">
    <source>
        <dbReference type="ARBA" id="ARBA00022723"/>
    </source>
</evidence>
<dbReference type="GO" id="GO:0006449">
    <property type="term" value="P:regulation of translational termination"/>
    <property type="evidence" value="ECO:0007669"/>
    <property type="project" value="TreeGrafter"/>
</dbReference>
<evidence type="ECO:0000313" key="15">
    <source>
        <dbReference type="Proteomes" id="UP000677054"/>
    </source>
</evidence>
<evidence type="ECO:0000256" key="2">
    <source>
        <dbReference type="ARBA" id="ARBA00006718"/>
    </source>
</evidence>
<comment type="catalytic activity">
    <reaction evidence="11">
        <text>[ribosomal protein uS12]-L-proline + 2-oxoglutarate + O2 = [ribosomal protein uS12]-(3S)-3-hydroxy-L-proline + succinate + CO2</text>
        <dbReference type="Rhea" id="RHEA:54156"/>
        <dbReference type="Rhea" id="RHEA-COMP:13816"/>
        <dbReference type="Rhea" id="RHEA-COMP:13818"/>
        <dbReference type="ChEBI" id="CHEBI:15379"/>
        <dbReference type="ChEBI" id="CHEBI:16526"/>
        <dbReference type="ChEBI" id="CHEBI:16810"/>
        <dbReference type="ChEBI" id="CHEBI:30031"/>
        <dbReference type="ChEBI" id="CHEBI:50342"/>
        <dbReference type="ChEBI" id="CHEBI:85428"/>
    </reaction>
</comment>
<proteinExistence type="inferred from homology"/>
<dbReference type="InterPro" id="IPR006620">
    <property type="entry name" value="Pro_4_hyd_alph"/>
</dbReference>
<dbReference type="GO" id="GO:0005737">
    <property type="term" value="C:cytoplasm"/>
    <property type="evidence" value="ECO:0007669"/>
    <property type="project" value="TreeGrafter"/>
</dbReference>
<dbReference type="GO" id="GO:0031543">
    <property type="term" value="F:peptidyl-proline dioxygenase activity"/>
    <property type="evidence" value="ECO:0007669"/>
    <property type="project" value="TreeGrafter"/>
</dbReference>
<protein>
    <recommendedName>
        <fullName evidence="10">Iron-sulfur cluster assembly 1 homolog, mitochondrial</fullName>
    </recommendedName>
    <alternativeName>
        <fullName evidence="9">uS12 prolyl 3-hydroxylase</fullName>
    </alternativeName>
</protein>
<dbReference type="InterPro" id="IPR016092">
    <property type="entry name" value="ATAP"/>
</dbReference>
<keyword evidence="4" id="KW-0479">Metal-binding</keyword>
<dbReference type="EMBL" id="CAJPEV010000444">
    <property type="protein sequence ID" value="CAG0885373.1"/>
    <property type="molecule type" value="Genomic_DNA"/>
</dbReference>
<dbReference type="PANTHER" id="PTHR12117:SF0">
    <property type="entry name" value="PROLYL 3-HYDROXYLASE OGFOD1"/>
    <property type="match status" value="1"/>
</dbReference>
<keyword evidence="6" id="KW-0223">Dioxygenase</keyword>
<reference evidence="14" key="1">
    <citation type="submission" date="2020-11" db="EMBL/GenBank/DDBJ databases">
        <authorList>
            <person name="Tran Van P."/>
        </authorList>
    </citation>
    <scope>NUCLEOTIDE SEQUENCE</scope>
</reference>
<comment type="similarity">
    <text evidence="2">Belongs to the HesB/IscA family.</text>
</comment>
<dbReference type="Proteomes" id="UP000677054">
    <property type="component" value="Unassembled WGS sequence"/>
</dbReference>
<dbReference type="OrthoDB" id="430522at2759"/>
<evidence type="ECO:0000256" key="11">
    <source>
        <dbReference type="ARBA" id="ARBA00047444"/>
    </source>
</evidence>
<dbReference type="PROSITE" id="PS51471">
    <property type="entry name" value="FE2OG_OXY"/>
    <property type="match status" value="1"/>
</dbReference>
<dbReference type="Gene3D" id="2.60.300.12">
    <property type="entry name" value="HesB-like domain"/>
    <property type="match status" value="1"/>
</dbReference>
<name>A0A7R8XAE1_9CRUS</name>
<keyword evidence="5" id="KW-0847">Vitamin C</keyword>
<evidence type="ECO:0000256" key="1">
    <source>
        <dbReference type="ARBA" id="ARBA00001961"/>
    </source>
</evidence>
<dbReference type="AlphaFoldDB" id="A0A7R8XAE1"/>
<dbReference type="InterPro" id="IPR019601">
    <property type="entry name" value="Oxoglutarate/Fe-dep_Oase_C"/>
</dbReference>
<dbReference type="Gene3D" id="2.60.120.620">
    <property type="entry name" value="q2cbj1_9rhob like domain"/>
    <property type="match status" value="3"/>
</dbReference>
<dbReference type="InterPro" id="IPR039558">
    <property type="entry name" value="TPA1/OFD1_N"/>
</dbReference>
<dbReference type="InterPro" id="IPR000361">
    <property type="entry name" value="ATAP_core_dom"/>
</dbReference>
<evidence type="ECO:0000256" key="9">
    <source>
        <dbReference type="ARBA" id="ARBA00029938"/>
    </source>
</evidence>
<accession>A0A7R8XAE1</accession>
<dbReference type="EMBL" id="LR899961">
    <property type="protein sequence ID" value="CAD7243528.1"/>
    <property type="molecule type" value="Genomic_DNA"/>
</dbReference>
<dbReference type="InterPro" id="IPR035903">
    <property type="entry name" value="HesB-like_dom_sf"/>
</dbReference>
<evidence type="ECO:0000256" key="3">
    <source>
        <dbReference type="ARBA" id="ARBA00007443"/>
    </source>
</evidence>